<dbReference type="EMBL" id="VIIS01001797">
    <property type="protein sequence ID" value="KAF0292769.1"/>
    <property type="molecule type" value="Genomic_DNA"/>
</dbReference>
<evidence type="ECO:0000256" key="4">
    <source>
        <dbReference type="ARBA" id="ARBA00023015"/>
    </source>
</evidence>
<dbReference type="GO" id="GO:0045893">
    <property type="term" value="P:positive regulation of DNA-templated transcription"/>
    <property type="evidence" value="ECO:0007669"/>
    <property type="project" value="TreeGrafter"/>
</dbReference>
<evidence type="ECO:0000256" key="3">
    <source>
        <dbReference type="ARBA" id="ARBA00019614"/>
    </source>
</evidence>
<evidence type="ECO:0000256" key="6">
    <source>
        <dbReference type="ARBA" id="ARBA00023163"/>
    </source>
</evidence>
<protein>
    <recommendedName>
        <fullName evidence="3 9">Mediator of RNA polymerase II transcription subunit 16</fullName>
    </recommendedName>
    <alternativeName>
        <fullName evidence="8 9">Mediator complex subunit 16</fullName>
    </alternativeName>
</protein>
<accession>A0A6A4VI12</accession>
<dbReference type="OrthoDB" id="10018574at2759"/>
<evidence type="ECO:0000313" key="11">
    <source>
        <dbReference type="EMBL" id="KAF0292769.1"/>
    </source>
</evidence>
<dbReference type="GO" id="GO:0016592">
    <property type="term" value="C:mediator complex"/>
    <property type="evidence" value="ECO:0007669"/>
    <property type="project" value="InterPro"/>
</dbReference>
<evidence type="ECO:0000256" key="1">
    <source>
        <dbReference type="ARBA" id="ARBA00004123"/>
    </source>
</evidence>
<evidence type="ECO:0000256" key="8">
    <source>
        <dbReference type="ARBA" id="ARBA00032015"/>
    </source>
</evidence>
<dbReference type="InterPro" id="IPR048338">
    <property type="entry name" value="Mediator_Med16"/>
</dbReference>
<dbReference type="Pfam" id="PF11635">
    <property type="entry name" value="Med16_N"/>
    <property type="match status" value="1"/>
</dbReference>
<comment type="subcellular location">
    <subcellularLocation>
        <location evidence="1 9">Nucleus</location>
    </subcellularLocation>
</comment>
<sequence length="399" mass="42608">MDLIYSVGTTPISSRKSKNAANVERALGAENLCQISSGNVIAFSASGGPEEGLNVAARGYHVFVADLNTPWDIHLVWSGSSPVTCLEWDAAGTRLLLGHADGLLQLLQSPAHVINSWHCLHSVRADNEHIVQAIFFHNGKKISIASEKKDSFLYNDKFQNTLFCPTLRHFGGRPTDGFIGLTSSGLLAVCALNGNGSEATFKKFELSKRRSFVKFASMAYSKNGDVLVACSAGLPDAPVTCHQVSLRQTLSELCADVQQLPSVYLDCGAQADSGMQAVACVRHLHKEDASQLLVAAAGDGGGVLELWQLGEVPVSFGQIFKHFSGSEPRVQTWLKSAVLPVAADRSPLWTRRGCVCRTGGLPAPPIVATTADGGIVSLHRDTMAQVSDNVTRVSGTVKQ</sequence>
<comment type="similarity">
    <text evidence="2 9">Belongs to the Mediator complex subunit 16 family.</text>
</comment>
<dbReference type="InterPro" id="IPR021665">
    <property type="entry name" value="Mediator_Med16_N"/>
</dbReference>
<dbReference type="Proteomes" id="UP000440578">
    <property type="component" value="Unassembled WGS sequence"/>
</dbReference>
<comment type="function">
    <text evidence="9">Component of the Mediator complex, a coactivator involved in the regulated transcription of nearly all RNA polymerase II-dependent genes. Mediator functions as a bridge to convey information from gene-specific regulatory proteins to the basal RNA polymerase II transcription machinery. Mediator is recruited to promoters by direct interactions with regulatory proteins and serves as a scaffold for the assembly of a functional preinitiation complex with RNA polymerase II and the general transcription factors.</text>
</comment>
<dbReference type="InterPro" id="IPR036322">
    <property type="entry name" value="WD40_repeat_dom_sf"/>
</dbReference>
<evidence type="ECO:0000256" key="7">
    <source>
        <dbReference type="ARBA" id="ARBA00023242"/>
    </source>
</evidence>
<gene>
    <name evidence="11" type="primary">MED16_0</name>
    <name evidence="9" type="synonym">MED16</name>
    <name evidence="11" type="ORF">FJT64_000156</name>
</gene>
<name>A0A6A4VI12_AMPAM</name>
<dbReference type="PANTHER" id="PTHR13224:SF6">
    <property type="entry name" value="MEDIATOR OF RNA POLYMERASE II TRANSCRIPTION SUBUNIT 16"/>
    <property type="match status" value="1"/>
</dbReference>
<dbReference type="AlphaFoldDB" id="A0A6A4VI12"/>
<keyword evidence="4 9" id="KW-0805">Transcription regulation</keyword>
<dbReference type="PANTHER" id="PTHR13224">
    <property type="entry name" value="THYROID HORMONE RECEPTOR-ASSOCIATED PROTEIN-RELATED"/>
    <property type="match status" value="1"/>
</dbReference>
<evidence type="ECO:0000256" key="2">
    <source>
        <dbReference type="ARBA" id="ARBA00006543"/>
    </source>
</evidence>
<dbReference type="SUPFAM" id="SSF50978">
    <property type="entry name" value="WD40 repeat-like"/>
    <property type="match status" value="1"/>
</dbReference>
<keyword evidence="5 9" id="KW-0010">Activator</keyword>
<evidence type="ECO:0000313" key="12">
    <source>
        <dbReference type="Proteomes" id="UP000440578"/>
    </source>
</evidence>
<reference evidence="11 12" key="1">
    <citation type="submission" date="2019-07" db="EMBL/GenBank/DDBJ databases">
        <title>Draft genome assembly of a fouling barnacle, Amphibalanus amphitrite (Darwin, 1854): The first reference genome for Thecostraca.</title>
        <authorList>
            <person name="Kim W."/>
        </authorList>
    </citation>
    <scope>NUCLEOTIDE SEQUENCE [LARGE SCALE GENOMIC DNA]</scope>
    <source>
        <strain evidence="11">SNU_AA5</strain>
        <tissue evidence="11">Soma without cirri and trophi</tissue>
    </source>
</reference>
<dbReference type="InterPro" id="IPR015943">
    <property type="entry name" value="WD40/YVTN_repeat-like_dom_sf"/>
</dbReference>
<evidence type="ECO:0000256" key="9">
    <source>
        <dbReference type="RuleBase" id="RU364149"/>
    </source>
</evidence>
<evidence type="ECO:0000256" key="5">
    <source>
        <dbReference type="ARBA" id="ARBA00023159"/>
    </source>
</evidence>
<comment type="subunit">
    <text evidence="9">Component of the Mediator complex.</text>
</comment>
<keyword evidence="7 9" id="KW-0539">Nucleus</keyword>
<proteinExistence type="inferred from homology"/>
<keyword evidence="6 9" id="KW-0804">Transcription</keyword>
<keyword evidence="12" id="KW-1185">Reference proteome</keyword>
<feature type="domain" description="Mediator complex subunit Med16 N-terminal" evidence="10">
    <location>
        <begin position="122"/>
        <end position="388"/>
    </location>
</feature>
<dbReference type="Gene3D" id="2.130.10.10">
    <property type="entry name" value="YVTN repeat-like/Quinoprotein amine dehydrogenase"/>
    <property type="match status" value="1"/>
</dbReference>
<comment type="caution">
    <text evidence="11">The sequence shown here is derived from an EMBL/GenBank/DDBJ whole genome shotgun (WGS) entry which is preliminary data.</text>
</comment>
<organism evidence="11 12">
    <name type="scientific">Amphibalanus amphitrite</name>
    <name type="common">Striped barnacle</name>
    <name type="synonym">Balanus amphitrite</name>
    <dbReference type="NCBI Taxonomy" id="1232801"/>
    <lineage>
        <taxon>Eukaryota</taxon>
        <taxon>Metazoa</taxon>
        <taxon>Ecdysozoa</taxon>
        <taxon>Arthropoda</taxon>
        <taxon>Crustacea</taxon>
        <taxon>Multicrustacea</taxon>
        <taxon>Cirripedia</taxon>
        <taxon>Thoracica</taxon>
        <taxon>Thoracicalcarea</taxon>
        <taxon>Balanomorpha</taxon>
        <taxon>Balanoidea</taxon>
        <taxon>Balanidae</taxon>
        <taxon>Amphibalaninae</taxon>
        <taxon>Amphibalanus</taxon>
    </lineage>
</organism>
<evidence type="ECO:0000259" key="10">
    <source>
        <dbReference type="Pfam" id="PF11635"/>
    </source>
</evidence>